<proteinExistence type="predicted"/>
<dbReference type="InterPro" id="IPR027266">
    <property type="entry name" value="TrmE/GcvT-like"/>
</dbReference>
<dbReference type="SUPFAM" id="SSF103025">
    <property type="entry name" value="Folate-binding domain"/>
    <property type="match status" value="1"/>
</dbReference>
<feature type="domain" description="GCVT N-terminal" evidence="2">
    <location>
        <begin position="110"/>
        <end position="160"/>
    </location>
</feature>
<sequence length="190" mass="22615">MSGVKFRIRVRDSTFSKSELRFVISIFFYPRKILFLIFKLIFRRNPYSPGLPKLNLLKINLYYYMLTYLFNFYNLINLFIKFCFQLMQFLSKNFRHFSSLASSSIKKTCLYDFHIRNGAKMVEFAGYLMPGQYNNLSIMDSVKYTRSNVGIFDISHMLQVLPLILKHSEYFLDQVGRKRQRGIFGEFDTG</sequence>
<protein>
    <recommendedName>
        <fullName evidence="2">GCVT N-terminal domain-containing protein</fullName>
    </recommendedName>
</protein>
<evidence type="ECO:0000256" key="1">
    <source>
        <dbReference type="SAM" id="Phobius"/>
    </source>
</evidence>
<dbReference type="Pfam" id="PF01571">
    <property type="entry name" value="GCV_T"/>
    <property type="match status" value="1"/>
</dbReference>
<dbReference type="EMBL" id="CAJEWN010000683">
    <property type="protein sequence ID" value="CAD2188249.1"/>
    <property type="molecule type" value="Genomic_DNA"/>
</dbReference>
<dbReference type="Gene3D" id="3.30.1360.120">
    <property type="entry name" value="Probable tRNA modification gtpase trme, domain 1"/>
    <property type="match status" value="1"/>
</dbReference>
<evidence type="ECO:0000259" key="2">
    <source>
        <dbReference type="Pfam" id="PF01571"/>
    </source>
</evidence>
<dbReference type="AlphaFoldDB" id="A0A6V7WMN7"/>
<dbReference type="InterPro" id="IPR006222">
    <property type="entry name" value="GCVT_N"/>
</dbReference>
<gene>
    <name evidence="3" type="ORF">MENT_LOCUS40888</name>
</gene>
<evidence type="ECO:0000313" key="4">
    <source>
        <dbReference type="Proteomes" id="UP000580250"/>
    </source>
</evidence>
<dbReference type="OrthoDB" id="10263536at2759"/>
<feature type="transmembrane region" description="Helical" evidence="1">
    <location>
        <begin position="62"/>
        <end position="84"/>
    </location>
</feature>
<dbReference type="GO" id="GO:0005739">
    <property type="term" value="C:mitochondrion"/>
    <property type="evidence" value="ECO:0007669"/>
    <property type="project" value="TreeGrafter"/>
</dbReference>
<dbReference type="InterPro" id="IPR028896">
    <property type="entry name" value="GcvT/YgfZ/DmdA"/>
</dbReference>
<accession>A0A6V7WMN7</accession>
<evidence type="ECO:0000313" key="3">
    <source>
        <dbReference type="EMBL" id="CAD2188249.1"/>
    </source>
</evidence>
<dbReference type="PANTHER" id="PTHR43757">
    <property type="entry name" value="AMINOMETHYLTRANSFERASE"/>
    <property type="match status" value="1"/>
</dbReference>
<keyword evidence="1" id="KW-0472">Membrane</keyword>
<dbReference type="Proteomes" id="UP000580250">
    <property type="component" value="Unassembled WGS sequence"/>
</dbReference>
<name>A0A6V7WMN7_MELEN</name>
<dbReference type="PANTHER" id="PTHR43757:SF2">
    <property type="entry name" value="AMINOMETHYLTRANSFERASE, MITOCHONDRIAL"/>
    <property type="match status" value="1"/>
</dbReference>
<organism evidence="3 4">
    <name type="scientific">Meloidogyne enterolobii</name>
    <name type="common">Root-knot nematode worm</name>
    <name type="synonym">Meloidogyne mayaguensis</name>
    <dbReference type="NCBI Taxonomy" id="390850"/>
    <lineage>
        <taxon>Eukaryota</taxon>
        <taxon>Metazoa</taxon>
        <taxon>Ecdysozoa</taxon>
        <taxon>Nematoda</taxon>
        <taxon>Chromadorea</taxon>
        <taxon>Rhabditida</taxon>
        <taxon>Tylenchina</taxon>
        <taxon>Tylenchomorpha</taxon>
        <taxon>Tylenchoidea</taxon>
        <taxon>Meloidogynidae</taxon>
        <taxon>Meloidogyninae</taxon>
        <taxon>Meloidogyne</taxon>
    </lineage>
</organism>
<keyword evidence="1" id="KW-1133">Transmembrane helix</keyword>
<feature type="transmembrane region" description="Helical" evidence="1">
    <location>
        <begin position="20"/>
        <end position="42"/>
    </location>
</feature>
<reference evidence="3 4" key="1">
    <citation type="submission" date="2020-08" db="EMBL/GenBank/DDBJ databases">
        <authorList>
            <person name="Koutsovoulos G."/>
            <person name="Danchin GJ E."/>
        </authorList>
    </citation>
    <scope>NUCLEOTIDE SEQUENCE [LARGE SCALE GENOMIC DNA]</scope>
</reference>
<comment type="caution">
    <text evidence="3">The sequence shown here is derived from an EMBL/GenBank/DDBJ whole genome shotgun (WGS) entry which is preliminary data.</text>
</comment>
<keyword evidence="1" id="KW-0812">Transmembrane</keyword>